<dbReference type="EMBL" id="CM000137">
    <property type="protein sequence ID" value="EEC68723.1"/>
    <property type="molecule type" value="Genomic_DNA"/>
</dbReference>
<gene>
    <name evidence="2" type="ORF">OsI_37216</name>
</gene>
<reference evidence="2 3" key="1">
    <citation type="journal article" date="2005" name="PLoS Biol.">
        <title>The genomes of Oryza sativa: a history of duplications.</title>
        <authorList>
            <person name="Yu J."/>
            <person name="Wang J."/>
            <person name="Lin W."/>
            <person name="Li S."/>
            <person name="Li H."/>
            <person name="Zhou J."/>
            <person name="Ni P."/>
            <person name="Dong W."/>
            <person name="Hu S."/>
            <person name="Zeng C."/>
            <person name="Zhang J."/>
            <person name="Zhang Y."/>
            <person name="Li R."/>
            <person name="Xu Z."/>
            <person name="Li S."/>
            <person name="Li X."/>
            <person name="Zheng H."/>
            <person name="Cong L."/>
            <person name="Lin L."/>
            <person name="Yin J."/>
            <person name="Geng J."/>
            <person name="Li G."/>
            <person name="Shi J."/>
            <person name="Liu J."/>
            <person name="Lv H."/>
            <person name="Li J."/>
            <person name="Wang J."/>
            <person name="Deng Y."/>
            <person name="Ran L."/>
            <person name="Shi X."/>
            <person name="Wang X."/>
            <person name="Wu Q."/>
            <person name="Li C."/>
            <person name="Ren X."/>
            <person name="Wang J."/>
            <person name="Wang X."/>
            <person name="Li D."/>
            <person name="Liu D."/>
            <person name="Zhang X."/>
            <person name="Ji Z."/>
            <person name="Zhao W."/>
            <person name="Sun Y."/>
            <person name="Zhang Z."/>
            <person name="Bao J."/>
            <person name="Han Y."/>
            <person name="Dong L."/>
            <person name="Ji J."/>
            <person name="Chen P."/>
            <person name="Wu S."/>
            <person name="Liu J."/>
            <person name="Xiao Y."/>
            <person name="Bu D."/>
            <person name="Tan J."/>
            <person name="Yang L."/>
            <person name="Ye C."/>
            <person name="Zhang J."/>
            <person name="Xu J."/>
            <person name="Zhou Y."/>
            <person name="Yu Y."/>
            <person name="Zhang B."/>
            <person name="Zhuang S."/>
            <person name="Wei H."/>
            <person name="Liu B."/>
            <person name="Lei M."/>
            <person name="Yu H."/>
            <person name="Li Y."/>
            <person name="Xu H."/>
            <person name="Wei S."/>
            <person name="He X."/>
            <person name="Fang L."/>
            <person name="Zhang Z."/>
            <person name="Zhang Y."/>
            <person name="Huang X."/>
            <person name="Su Z."/>
            <person name="Tong W."/>
            <person name="Li J."/>
            <person name="Tong Z."/>
            <person name="Li S."/>
            <person name="Ye J."/>
            <person name="Wang L."/>
            <person name="Fang L."/>
            <person name="Lei T."/>
            <person name="Chen C."/>
            <person name="Chen H."/>
            <person name="Xu Z."/>
            <person name="Li H."/>
            <person name="Huang H."/>
            <person name="Zhang F."/>
            <person name="Xu H."/>
            <person name="Li N."/>
            <person name="Zhao C."/>
            <person name="Li S."/>
            <person name="Dong L."/>
            <person name="Huang Y."/>
            <person name="Li L."/>
            <person name="Xi Y."/>
            <person name="Qi Q."/>
            <person name="Li W."/>
            <person name="Zhang B."/>
            <person name="Hu W."/>
            <person name="Zhang Y."/>
            <person name="Tian X."/>
            <person name="Jiao Y."/>
            <person name="Liang X."/>
            <person name="Jin J."/>
            <person name="Gao L."/>
            <person name="Zheng W."/>
            <person name="Hao B."/>
            <person name="Liu S."/>
            <person name="Wang W."/>
            <person name="Yuan L."/>
            <person name="Cao M."/>
            <person name="McDermott J."/>
            <person name="Samudrala R."/>
            <person name="Wang J."/>
            <person name="Wong G.K."/>
            <person name="Yang H."/>
        </authorList>
    </citation>
    <scope>NUCLEOTIDE SEQUENCE [LARGE SCALE GENOMIC DNA]</scope>
    <source>
        <strain evidence="3">cv. 93-11</strain>
    </source>
</reference>
<dbReference type="AlphaFoldDB" id="B8BNW6"/>
<accession>B8BNW6</accession>
<dbReference type="PANTHER" id="PTHR45979">
    <property type="entry name" value="PAP/OAS1 SUBSTRATE-BINDING DOMAIN SUPERFAMILY"/>
    <property type="match status" value="1"/>
</dbReference>
<dbReference type="HOGENOM" id="CLU_2150037_0_0_1"/>
<keyword evidence="3" id="KW-1185">Reference proteome</keyword>
<dbReference type="STRING" id="39946.B8BNW6"/>
<feature type="region of interest" description="Disordered" evidence="1">
    <location>
        <begin position="1"/>
        <end position="27"/>
    </location>
</feature>
<evidence type="ECO:0000256" key="1">
    <source>
        <dbReference type="SAM" id="MobiDB-lite"/>
    </source>
</evidence>
<dbReference type="Gramene" id="BGIOSGA036767-TA">
    <property type="protein sequence ID" value="BGIOSGA036767-PA"/>
    <property type="gene ID" value="BGIOSGA036767"/>
</dbReference>
<evidence type="ECO:0000313" key="3">
    <source>
        <dbReference type="Proteomes" id="UP000007015"/>
    </source>
</evidence>
<dbReference type="PANTHER" id="PTHR45979:SF32">
    <property type="entry name" value="OS12G0114200 PROTEIN"/>
    <property type="match status" value="1"/>
</dbReference>
<sequence>MVDNQGCSPALEPVPTPSNPDPSSISQEAWDPLEAAAGAVVARIQPNPPSEDRRAAVIAYVQGLLRFNVGCQMSAGPCCSEAPMAWIDCSLLAWLLFRVVFFSCHAKQFSIF</sequence>
<dbReference type="InterPro" id="IPR058921">
    <property type="entry name" value="PAP/OAS1-rel"/>
</dbReference>
<evidence type="ECO:0000313" key="2">
    <source>
        <dbReference type="EMBL" id="EEC68723.1"/>
    </source>
</evidence>
<organism evidence="2 3">
    <name type="scientific">Oryza sativa subsp. indica</name>
    <name type="common">Rice</name>
    <dbReference type="NCBI Taxonomy" id="39946"/>
    <lineage>
        <taxon>Eukaryota</taxon>
        <taxon>Viridiplantae</taxon>
        <taxon>Streptophyta</taxon>
        <taxon>Embryophyta</taxon>
        <taxon>Tracheophyta</taxon>
        <taxon>Spermatophyta</taxon>
        <taxon>Magnoliopsida</taxon>
        <taxon>Liliopsida</taxon>
        <taxon>Poales</taxon>
        <taxon>Poaceae</taxon>
        <taxon>BOP clade</taxon>
        <taxon>Oryzoideae</taxon>
        <taxon>Oryzeae</taxon>
        <taxon>Oryzinae</taxon>
        <taxon>Oryza</taxon>
        <taxon>Oryza sativa</taxon>
    </lineage>
</organism>
<proteinExistence type="predicted"/>
<protein>
    <submittedName>
        <fullName evidence="2">Uncharacterized protein</fullName>
    </submittedName>
</protein>
<name>B8BNW6_ORYSI</name>
<dbReference type="Proteomes" id="UP000007015">
    <property type="component" value="Chromosome 12"/>
</dbReference>